<dbReference type="RefSeq" id="WP_301569036.1">
    <property type="nucleotide sequence ID" value="NZ_JAPWIE010000001.1"/>
</dbReference>
<evidence type="ECO:0000313" key="3">
    <source>
        <dbReference type="Proteomes" id="UP001067235"/>
    </source>
</evidence>
<keyword evidence="3" id="KW-1185">Reference proteome</keyword>
<name>A0ABT4MR93_GORRU</name>
<gene>
    <name evidence="2" type="ORF">O4213_01105</name>
</gene>
<organism evidence="2 3">
    <name type="scientific">Gordonia rubripertincta</name>
    <name type="common">Rhodococcus corallinus</name>
    <dbReference type="NCBI Taxonomy" id="36822"/>
    <lineage>
        <taxon>Bacteria</taxon>
        <taxon>Bacillati</taxon>
        <taxon>Actinomycetota</taxon>
        <taxon>Actinomycetes</taxon>
        <taxon>Mycobacteriales</taxon>
        <taxon>Gordoniaceae</taxon>
        <taxon>Gordonia</taxon>
    </lineage>
</organism>
<dbReference type="InterPro" id="IPR036890">
    <property type="entry name" value="HATPase_C_sf"/>
</dbReference>
<dbReference type="Gene3D" id="3.30.565.10">
    <property type="entry name" value="Histidine kinase-like ATPase, C-terminal domain"/>
    <property type="match status" value="1"/>
</dbReference>
<proteinExistence type="predicted"/>
<evidence type="ECO:0000313" key="2">
    <source>
        <dbReference type="EMBL" id="MCZ4548561.1"/>
    </source>
</evidence>
<feature type="region of interest" description="Disordered" evidence="1">
    <location>
        <begin position="1"/>
        <end position="24"/>
    </location>
</feature>
<accession>A0ABT4MR93</accession>
<reference evidence="2" key="1">
    <citation type="submission" date="2022-12" db="EMBL/GenBank/DDBJ databases">
        <authorList>
            <person name="Krivoruchko A.V."/>
            <person name="Elkin A."/>
        </authorList>
    </citation>
    <scope>NUCLEOTIDE SEQUENCE</scope>
    <source>
        <strain evidence="2">IEGM 1388</strain>
    </source>
</reference>
<dbReference type="Proteomes" id="UP001067235">
    <property type="component" value="Unassembled WGS sequence"/>
</dbReference>
<sequence length="99" mass="10831">MPPLYPRRGARPATAGSRCTTFPATSPAPHRYALHLTGWRAANTIADDRRFDKVAATYEAVANAAEHSYPAAPEHSHQNTIMTTDLPGTAIAMHWQFDS</sequence>
<evidence type="ECO:0000256" key="1">
    <source>
        <dbReference type="SAM" id="MobiDB-lite"/>
    </source>
</evidence>
<dbReference type="EMBL" id="JAPWIE010000001">
    <property type="protein sequence ID" value="MCZ4548561.1"/>
    <property type="molecule type" value="Genomic_DNA"/>
</dbReference>
<comment type="caution">
    <text evidence="2">The sequence shown here is derived from an EMBL/GenBank/DDBJ whole genome shotgun (WGS) entry which is preliminary data.</text>
</comment>
<protein>
    <submittedName>
        <fullName evidence="2">Uncharacterized protein</fullName>
    </submittedName>
</protein>